<feature type="region of interest" description="Disordered" evidence="1">
    <location>
        <begin position="118"/>
        <end position="170"/>
    </location>
</feature>
<feature type="compositionally biased region" description="Polar residues" evidence="1">
    <location>
        <begin position="120"/>
        <end position="138"/>
    </location>
</feature>
<evidence type="ECO:0000313" key="3">
    <source>
        <dbReference type="Proteomes" id="UP000314294"/>
    </source>
</evidence>
<name>A0A4Z2J3U8_9TELE</name>
<feature type="region of interest" description="Disordered" evidence="1">
    <location>
        <begin position="1"/>
        <end position="40"/>
    </location>
</feature>
<organism evidence="2 3">
    <name type="scientific">Liparis tanakae</name>
    <name type="common">Tanaka's snailfish</name>
    <dbReference type="NCBI Taxonomy" id="230148"/>
    <lineage>
        <taxon>Eukaryota</taxon>
        <taxon>Metazoa</taxon>
        <taxon>Chordata</taxon>
        <taxon>Craniata</taxon>
        <taxon>Vertebrata</taxon>
        <taxon>Euteleostomi</taxon>
        <taxon>Actinopterygii</taxon>
        <taxon>Neopterygii</taxon>
        <taxon>Teleostei</taxon>
        <taxon>Neoteleostei</taxon>
        <taxon>Acanthomorphata</taxon>
        <taxon>Eupercaria</taxon>
        <taxon>Perciformes</taxon>
        <taxon>Cottioidei</taxon>
        <taxon>Cottales</taxon>
        <taxon>Liparidae</taxon>
        <taxon>Liparis</taxon>
    </lineage>
</organism>
<reference evidence="2 3" key="1">
    <citation type="submission" date="2019-03" db="EMBL/GenBank/DDBJ databases">
        <title>First draft genome of Liparis tanakae, snailfish: a comprehensive survey of snailfish specific genes.</title>
        <authorList>
            <person name="Kim W."/>
            <person name="Song I."/>
            <person name="Jeong J.-H."/>
            <person name="Kim D."/>
            <person name="Kim S."/>
            <person name="Ryu S."/>
            <person name="Song J.Y."/>
            <person name="Lee S.K."/>
        </authorList>
    </citation>
    <scope>NUCLEOTIDE SEQUENCE [LARGE SCALE GENOMIC DNA]</scope>
    <source>
        <tissue evidence="2">Muscle</tissue>
    </source>
</reference>
<evidence type="ECO:0000313" key="2">
    <source>
        <dbReference type="EMBL" id="TNN84132.1"/>
    </source>
</evidence>
<comment type="caution">
    <text evidence="2">The sequence shown here is derived from an EMBL/GenBank/DDBJ whole genome shotgun (WGS) entry which is preliminary data.</text>
</comment>
<dbReference type="AlphaFoldDB" id="A0A4Z2J3U8"/>
<sequence>MAGVVANSDNAAINDTTPPQEKLPVHRRQQPARGTKACAAEQPGDGELSVFLCHKMAVIRIQGSRRLSVDIAGASAESRKRPSATPPLKRWVYGRPSVQRLVGVALKARPSEQRRLFKSAQRSATAASALSPDCSQGSESRRVENKIPSQTPPGNGALSNARFPELRMDDVPVCQVPEEIKAG</sequence>
<dbReference type="EMBL" id="SRLO01000028">
    <property type="protein sequence ID" value="TNN84132.1"/>
    <property type="molecule type" value="Genomic_DNA"/>
</dbReference>
<dbReference type="Proteomes" id="UP000314294">
    <property type="component" value="Unassembled WGS sequence"/>
</dbReference>
<gene>
    <name evidence="2" type="ORF">EYF80_005459</name>
</gene>
<keyword evidence="3" id="KW-1185">Reference proteome</keyword>
<feature type="compositionally biased region" description="Polar residues" evidence="1">
    <location>
        <begin position="7"/>
        <end position="19"/>
    </location>
</feature>
<accession>A0A4Z2J3U8</accession>
<protein>
    <submittedName>
        <fullName evidence="2">Uncharacterized protein</fullName>
    </submittedName>
</protein>
<proteinExistence type="predicted"/>
<evidence type="ECO:0000256" key="1">
    <source>
        <dbReference type="SAM" id="MobiDB-lite"/>
    </source>
</evidence>